<sequence>MSVRKYDVYQLFDRLNENDQKTVYDFMQYLAHRSNEVPEAWRKIEESEPDDEPLTEEEKQQLSSEDEYVDWEQAKRELGL</sequence>
<protein>
    <recommendedName>
        <fullName evidence="4">XRE family transcriptional regulator</fullName>
    </recommendedName>
</protein>
<dbReference type="Proteomes" id="UP000830167">
    <property type="component" value="Chromosome"/>
</dbReference>
<evidence type="ECO:0008006" key="4">
    <source>
        <dbReference type="Google" id="ProtNLM"/>
    </source>
</evidence>
<organism evidence="2 3">
    <name type="scientific">Fodinisporobacter ferrooxydans</name>
    <dbReference type="NCBI Taxonomy" id="2901836"/>
    <lineage>
        <taxon>Bacteria</taxon>
        <taxon>Bacillati</taxon>
        <taxon>Bacillota</taxon>
        <taxon>Bacilli</taxon>
        <taxon>Bacillales</taxon>
        <taxon>Alicyclobacillaceae</taxon>
        <taxon>Fodinisporobacter</taxon>
    </lineage>
</organism>
<keyword evidence="3" id="KW-1185">Reference proteome</keyword>
<dbReference type="RefSeq" id="WP_347436544.1">
    <property type="nucleotide sequence ID" value="NZ_CP089291.1"/>
</dbReference>
<accession>A0ABY4CL14</accession>
<evidence type="ECO:0000313" key="3">
    <source>
        <dbReference type="Proteomes" id="UP000830167"/>
    </source>
</evidence>
<feature type="region of interest" description="Disordered" evidence="1">
    <location>
        <begin position="45"/>
        <end position="68"/>
    </location>
</feature>
<evidence type="ECO:0000256" key="1">
    <source>
        <dbReference type="SAM" id="MobiDB-lite"/>
    </source>
</evidence>
<gene>
    <name evidence="2" type="ORF">LSG31_18555</name>
</gene>
<name>A0ABY4CL14_9BACL</name>
<dbReference type="EMBL" id="CP089291">
    <property type="protein sequence ID" value="UOF89853.1"/>
    <property type="molecule type" value="Genomic_DNA"/>
</dbReference>
<reference evidence="2" key="1">
    <citation type="submission" date="2021-12" db="EMBL/GenBank/DDBJ databases">
        <title>Alicyclobacillaceae gen. nov., sp. nov., isolated from chalcocite enrichment system.</title>
        <authorList>
            <person name="Jiang Z."/>
        </authorList>
    </citation>
    <scope>NUCLEOTIDE SEQUENCE</scope>
    <source>
        <strain evidence="2">MYW30-H2</strain>
    </source>
</reference>
<evidence type="ECO:0000313" key="2">
    <source>
        <dbReference type="EMBL" id="UOF89853.1"/>
    </source>
</evidence>
<proteinExistence type="predicted"/>